<sequence>MSTATSTSSKATGFENAVEQPTPVDLVLHGDFPPWLSGVLYRTGPGTYNIPSTGDPSKVTEIHHWFDGVAMHHRFEILPATPERGPRVVYRSHKGAPDLEQRIADAGEYPKALFAFAQRHRAADPCANLFQKFFTTFASLGEVLKAMSGRDGEHDDETTDNVSVTLTPDMPGVFTGEEEKATSGEARKGPKVIVAKTDANVLQLLEPSTLAPLKCITYENIDPRLSGQLSAAHACRDAETGDFYNFVAEVSAKTTYKIFKIRGDDGKVDVLANIAEKEAPPSYIHAITMTDRFVVLCVWQAHIKQFGLSLVLTHNIADAIDKTWHPEKPSIFYVVDRHDGGLVAKYKTDAFYAFHYINAFDDPDTGDVVIDISVYPDTSVIDRLYLDTLRNPGVLENPWMGQARRYRLTDPTKATAPGKSKTPVLYAKTDFTLPQSVAVELPTLAPGKHHHTYRYTYGITRKPTCDGPILSDGIIKFDMRAAAEVASASRDALEGKEDEYAKFWRIPDVTPSEPIFAPRPSGTSEDDGVLLSVALDSSAEKGRGQSALIVVDAKTMQEVARAELPNVYPFGFHGVYTPSGVGPRKNAL</sequence>
<keyword evidence="4 5" id="KW-0408">Iron</keyword>
<evidence type="ECO:0000256" key="6">
    <source>
        <dbReference type="SAM" id="MobiDB-lite"/>
    </source>
</evidence>
<evidence type="ECO:0000256" key="3">
    <source>
        <dbReference type="ARBA" id="ARBA00023002"/>
    </source>
</evidence>
<keyword evidence="2 5" id="KW-0479">Metal-binding</keyword>
<comment type="cofactor">
    <cofactor evidence="5">
        <name>Fe(2+)</name>
        <dbReference type="ChEBI" id="CHEBI:29033"/>
    </cofactor>
    <text evidence="5">Binds 1 Fe(2+) ion per subunit.</text>
</comment>
<keyword evidence="8" id="KW-1185">Reference proteome</keyword>
<keyword evidence="3" id="KW-0560">Oxidoreductase</keyword>
<dbReference type="PANTHER" id="PTHR10543:SF24">
    <property type="entry name" value="CAROTENOID ISOMEROOXYGENASE"/>
    <property type="match status" value="1"/>
</dbReference>
<dbReference type="OrthoDB" id="407010at2759"/>
<evidence type="ECO:0000313" key="7">
    <source>
        <dbReference type="EMBL" id="EPT00520.1"/>
    </source>
</evidence>
<protein>
    <recommendedName>
        <fullName evidence="9">Carotenoid oxygenase</fullName>
    </recommendedName>
</protein>
<comment type="similarity">
    <text evidence="1">Belongs to the carotenoid oxygenase family.</text>
</comment>
<evidence type="ECO:0008006" key="9">
    <source>
        <dbReference type="Google" id="ProtNLM"/>
    </source>
</evidence>
<dbReference type="PANTHER" id="PTHR10543">
    <property type="entry name" value="BETA-CAROTENE DIOXYGENASE"/>
    <property type="match status" value="1"/>
</dbReference>
<dbReference type="GO" id="GO:0046872">
    <property type="term" value="F:metal ion binding"/>
    <property type="evidence" value="ECO:0007669"/>
    <property type="project" value="UniProtKB-KW"/>
</dbReference>
<dbReference type="eggNOG" id="KOG1285">
    <property type="taxonomic scope" value="Eukaryota"/>
</dbReference>
<feature type="region of interest" description="Disordered" evidence="6">
    <location>
        <begin position="167"/>
        <end position="187"/>
    </location>
</feature>
<dbReference type="HOGENOM" id="CLU_016472_5_0_1"/>
<feature type="binding site" evidence="5">
    <location>
        <position position="355"/>
    </location>
    <ligand>
        <name>Fe cation</name>
        <dbReference type="ChEBI" id="CHEBI:24875"/>
        <note>catalytic</note>
    </ligand>
</feature>
<feature type="binding site" evidence="5">
    <location>
        <position position="233"/>
    </location>
    <ligand>
        <name>Fe cation</name>
        <dbReference type="ChEBI" id="CHEBI:24875"/>
        <note>catalytic</note>
    </ligand>
</feature>
<evidence type="ECO:0000256" key="1">
    <source>
        <dbReference type="ARBA" id="ARBA00006787"/>
    </source>
</evidence>
<proteinExistence type="inferred from homology"/>
<name>S8FQC8_FOMSC</name>
<dbReference type="GO" id="GO:0016121">
    <property type="term" value="P:carotene catabolic process"/>
    <property type="evidence" value="ECO:0007669"/>
    <property type="project" value="TreeGrafter"/>
</dbReference>
<dbReference type="EMBL" id="KE504148">
    <property type="protein sequence ID" value="EPT00520.1"/>
    <property type="molecule type" value="Genomic_DNA"/>
</dbReference>
<feature type="binding site" evidence="5">
    <location>
        <position position="573"/>
    </location>
    <ligand>
        <name>Fe cation</name>
        <dbReference type="ChEBI" id="CHEBI:24875"/>
        <note>catalytic</note>
    </ligand>
</feature>
<evidence type="ECO:0000313" key="8">
    <source>
        <dbReference type="Proteomes" id="UP000015241"/>
    </source>
</evidence>
<accession>S8FQC8</accession>
<feature type="compositionally biased region" description="Basic and acidic residues" evidence="6">
    <location>
        <begin position="177"/>
        <end position="187"/>
    </location>
</feature>
<evidence type="ECO:0000256" key="2">
    <source>
        <dbReference type="ARBA" id="ARBA00022723"/>
    </source>
</evidence>
<organism evidence="7 8">
    <name type="scientific">Fomitopsis schrenkii</name>
    <name type="common">Brown rot fungus</name>
    <dbReference type="NCBI Taxonomy" id="2126942"/>
    <lineage>
        <taxon>Eukaryota</taxon>
        <taxon>Fungi</taxon>
        <taxon>Dikarya</taxon>
        <taxon>Basidiomycota</taxon>
        <taxon>Agaricomycotina</taxon>
        <taxon>Agaricomycetes</taxon>
        <taxon>Polyporales</taxon>
        <taxon>Fomitopsis</taxon>
    </lineage>
</organism>
<dbReference type="InParanoid" id="S8FQC8"/>
<feature type="binding site" evidence="5">
    <location>
        <position position="285"/>
    </location>
    <ligand>
        <name>Fe cation</name>
        <dbReference type="ChEBI" id="CHEBI:24875"/>
        <note>catalytic</note>
    </ligand>
</feature>
<dbReference type="STRING" id="743788.S8FQC8"/>
<evidence type="ECO:0000256" key="5">
    <source>
        <dbReference type="PIRSR" id="PIRSR604294-1"/>
    </source>
</evidence>
<gene>
    <name evidence="7" type="ORF">FOMPIDRAFT_1023681</name>
</gene>
<dbReference type="InterPro" id="IPR004294">
    <property type="entry name" value="Carotenoid_Oase"/>
</dbReference>
<dbReference type="Proteomes" id="UP000015241">
    <property type="component" value="Unassembled WGS sequence"/>
</dbReference>
<dbReference type="GO" id="GO:0010436">
    <property type="term" value="F:carotenoid dioxygenase activity"/>
    <property type="evidence" value="ECO:0007669"/>
    <property type="project" value="TreeGrafter"/>
</dbReference>
<dbReference type="AlphaFoldDB" id="S8FQC8"/>
<dbReference type="Pfam" id="PF03055">
    <property type="entry name" value="RPE65"/>
    <property type="match status" value="1"/>
</dbReference>
<evidence type="ECO:0000256" key="4">
    <source>
        <dbReference type="ARBA" id="ARBA00023004"/>
    </source>
</evidence>
<reference evidence="7 8" key="1">
    <citation type="journal article" date="2012" name="Science">
        <title>The Paleozoic origin of enzymatic lignin decomposition reconstructed from 31 fungal genomes.</title>
        <authorList>
            <person name="Floudas D."/>
            <person name="Binder M."/>
            <person name="Riley R."/>
            <person name="Barry K."/>
            <person name="Blanchette R.A."/>
            <person name="Henrissat B."/>
            <person name="Martinez A.T."/>
            <person name="Otillar R."/>
            <person name="Spatafora J.W."/>
            <person name="Yadav J.S."/>
            <person name="Aerts A."/>
            <person name="Benoit I."/>
            <person name="Boyd A."/>
            <person name="Carlson A."/>
            <person name="Copeland A."/>
            <person name="Coutinho P.M."/>
            <person name="de Vries R.P."/>
            <person name="Ferreira P."/>
            <person name="Findley K."/>
            <person name="Foster B."/>
            <person name="Gaskell J."/>
            <person name="Glotzer D."/>
            <person name="Gorecki P."/>
            <person name="Heitman J."/>
            <person name="Hesse C."/>
            <person name="Hori C."/>
            <person name="Igarashi K."/>
            <person name="Jurgens J.A."/>
            <person name="Kallen N."/>
            <person name="Kersten P."/>
            <person name="Kohler A."/>
            <person name="Kuees U."/>
            <person name="Kumar T.K.A."/>
            <person name="Kuo A."/>
            <person name="LaButti K."/>
            <person name="Larrondo L.F."/>
            <person name="Lindquist E."/>
            <person name="Ling A."/>
            <person name="Lombard V."/>
            <person name="Lucas S."/>
            <person name="Lundell T."/>
            <person name="Martin R."/>
            <person name="McLaughlin D.J."/>
            <person name="Morgenstern I."/>
            <person name="Morin E."/>
            <person name="Murat C."/>
            <person name="Nagy L.G."/>
            <person name="Nolan M."/>
            <person name="Ohm R.A."/>
            <person name="Patyshakuliyeva A."/>
            <person name="Rokas A."/>
            <person name="Ruiz-Duenas F.J."/>
            <person name="Sabat G."/>
            <person name="Salamov A."/>
            <person name="Samejima M."/>
            <person name="Schmutz J."/>
            <person name="Slot J.C."/>
            <person name="St John F."/>
            <person name="Stenlid J."/>
            <person name="Sun H."/>
            <person name="Sun S."/>
            <person name="Syed K."/>
            <person name="Tsang A."/>
            <person name="Wiebenga A."/>
            <person name="Young D."/>
            <person name="Pisabarro A."/>
            <person name="Eastwood D.C."/>
            <person name="Martin F."/>
            <person name="Cullen D."/>
            <person name="Grigoriev I.V."/>
            <person name="Hibbett D.S."/>
        </authorList>
    </citation>
    <scope>NUCLEOTIDE SEQUENCE</scope>
    <source>
        <strain evidence="8">FP-58527</strain>
    </source>
</reference>